<feature type="compositionally biased region" description="Basic and acidic residues" evidence="1">
    <location>
        <begin position="13"/>
        <end position="46"/>
    </location>
</feature>
<sequence>MRQIRDNPCPSKEVPHATQPDEVRTLRRDDARAPQARPLEEAQPREDHVVPVVQARDPAQGTLLMLTAPQEKYCQARARGLSQRQAYREAYPKSAKWKDSAVDSQACRLEALPKVSARLAELQEAAAKEAVASRAAVIDRMAALNAHSAKIAVEKARRGVIDKDAVKAVVDTSAKLLDVLPEERDNPGGALRVYDFGRLLGRAFVDVHRDIAEHAHEEYWFEGGRGSLKTSTIGMEIVRGVTSEPGRNALCLRNRTNKLRTSVYAEIKKAARRMGVADEFAWGKSPLQATHRPTGNVIYFFGADNINPEDSPLKGLTPEEGYIAYVWFEEASQFPGYNYVRNVKQTVLRGGGDLPTWTFLSYNPPVSVNAWVNRESREPQDGRLVHRSHWTDAPREWLGDAFVAVAEALRKRNPKAYRHEYDGEATGTGANVIDPEIIEVRAITDEERDALDNISHGVDAGSVHPWVHMRVAYDVDEGTLWLLNEDTATGHDAHDTQTAPLLAERLEEFGEEDADLWCDSAAKSMILYYQSNGLHARKAYKQGVNSPAERIRWFNRLAKIVIDPETCPMAAEQFPALEYVITPAGDITETLPKVNDDTIDAVGYAASAWIRQGL</sequence>
<dbReference type="InterPro" id="IPR035412">
    <property type="entry name" value="Terminase_L_N"/>
</dbReference>
<protein>
    <recommendedName>
        <fullName evidence="2">Phage terminase large subunit N-terminal domain-containing protein</fullName>
    </recommendedName>
</protein>
<evidence type="ECO:0000259" key="2">
    <source>
        <dbReference type="Pfam" id="PF04466"/>
    </source>
</evidence>
<organism evidence="3 4">
    <name type="scientific">Adlercreutzia equolifaciens</name>
    <dbReference type="NCBI Taxonomy" id="446660"/>
    <lineage>
        <taxon>Bacteria</taxon>
        <taxon>Bacillati</taxon>
        <taxon>Actinomycetota</taxon>
        <taxon>Coriobacteriia</taxon>
        <taxon>Eggerthellales</taxon>
        <taxon>Eggerthellaceae</taxon>
        <taxon>Adlercreutzia</taxon>
    </lineage>
</organism>
<comment type="caution">
    <text evidence="3">The sequence shown here is derived from an EMBL/GenBank/DDBJ whole genome shotgun (WGS) entry which is preliminary data.</text>
</comment>
<dbReference type="InterPro" id="IPR038713">
    <property type="entry name" value="Terminase_Gp1_N_sf"/>
</dbReference>
<dbReference type="Gene3D" id="3.30.420.280">
    <property type="match status" value="1"/>
</dbReference>
<name>A0A6L8Q6G8_9ACTN</name>
<dbReference type="PANTHER" id="PTHR39184">
    <property type="match status" value="1"/>
</dbReference>
<dbReference type="PANTHER" id="PTHR39184:SF1">
    <property type="entry name" value="PBSX PHAGE TERMINASE LARGE SUBUNIT"/>
    <property type="match status" value="1"/>
</dbReference>
<feature type="region of interest" description="Disordered" evidence="1">
    <location>
        <begin position="1"/>
        <end position="46"/>
    </location>
</feature>
<gene>
    <name evidence="3" type="ORF">FM068_09745</name>
</gene>
<feature type="domain" description="Phage terminase large subunit N-terminal" evidence="2">
    <location>
        <begin position="222"/>
        <end position="424"/>
    </location>
</feature>
<dbReference type="Pfam" id="PF04466">
    <property type="entry name" value="Terminase_3"/>
    <property type="match status" value="1"/>
</dbReference>
<evidence type="ECO:0000313" key="4">
    <source>
        <dbReference type="Proteomes" id="UP000472380"/>
    </source>
</evidence>
<dbReference type="InterPro" id="IPR052380">
    <property type="entry name" value="Viral_DNA_packaging_terminase"/>
</dbReference>
<accession>A0A6L8Q6G8</accession>
<dbReference type="EMBL" id="VJNE01000024">
    <property type="protein sequence ID" value="MZG28856.1"/>
    <property type="molecule type" value="Genomic_DNA"/>
</dbReference>
<evidence type="ECO:0000256" key="1">
    <source>
        <dbReference type="SAM" id="MobiDB-lite"/>
    </source>
</evidence>
<evidence type="ECO:0000313" key="3">
    <source>
        <dbReference type="EMBL" id="MZG28856.1"/>
    </source>
</evidence>
<dbReference type="Gene3D" id="1.10.10.1400">
    <property type="entry name" value="Terminase, small subunit, N-terminal DNA-binding domain, HTH motif"/>
    <property type="match status" value="1"/>
</dbReference>
<dbReference type="AlphaFoldDB" id="A0A6L8Q6G8"/>
<dbReference type="Gene3D" id="3.40.50.300">
    <property type="entry name" value="P-loop containing nucleotide triphosphate hydrolases"/>
    <property type="match status" value="1"/>
</dbReference>
<proteinExistence type="predicted"/>
<dbReference type="InterPro" id="IPR027417">
    <property type="entry name" value="P-loop_NTPase"/>
</dbReference>
<reference evidence="3 4" key="1">
    <citation type="submission" date="2019-07" db="EMBL/GenBank/DDBJ databases">
        <title>Draft genome sequence of Adlercreutzia equolifaciens IPLA 37004, a human intestinal strain that does not produces equol from daidzein.</title>
        <authorList>
            <person name="Vazquez L."/>
            <person name="Florez A.B."/>
            <person name="Mayo B."/>
        </authorList>
    </citation>
    <scope>NUCLEOTIDE SEQUENCE [LARGE SCALE GENOMIC DNA]</scope>
    <source>
        <strain evidence="3 4">IPLA 37004</strain>
    </source>
</reference>
<dbReference type="Proteomes" id="UP000472380">
    <property type="component" value="Unassembled WGS sequence"/>
</dbReference>